<evidence type="ECO:0000256" key="4">
    <source>
        <dbReference type="ARBA" id="ARBA00022989"/>
    </source>
</evidence>
<reference evidence="8 9" key="2">
    <citation type="journal article" date="2016" name="ISME J.">
        <title>Heterogeneous composition of key metabolic gene clusters in a vent mussel symbiont population.</title>
        <authorList>
            <person name="Ikuta T."/>
            <person name="Takaki Y."/>
            <person name="Nagai Y."/>
            <person name="Shimamura S."/>
            <person name="Tsuda M."/>
            <person name="Kawagucci S."/>
            <person name="Aoki Y."/>
            <person name="Inoue K."/>
            <person name="Teruya M."/>
            <person name="Satou K."/>
            <person name="Teruya K."/>
            <person name="Shimoji M."/>
            <person name="Tamotsu H."/>
            <person name="Hirano T."/>
            <person name="Maruyama T."/>
            <person name="Yoshida T."/>
        </authorList>
    </citation>
    <scope>NUCLEOTIDE SEQUENCE [LARGE SCALE GENOMIC DNA]</scope>
    <source>
        <strain evidence="8 9">Myojin Knoll</strain>
    </source>
</reference>
<keyword evidence="2" id="KW-1003">Cell membrane</keyword>
<keyword evidence="4 6" id="KW-1133">Transmembrane helix</keyword>
<organism evidence="8 9">
    <name type="scientific">endosymbiont of Bathymodiolus septemdierum str. Myojin knoll</name>
    <dbReference type="NCBI Taxonomy" id="1303921"/>
    <lineage>
        <taxon>Bacteria</taxon>
        <taxon>Pseudomonadati</taxon>
        <taxon>Pseudomonadota</taxon>
        <taxon>Gammaproteobacteria</taxon>
        <taxon>sulfur-oxidizing symbionts</taxon>
    </lineage>
</organism>
<dbReference type="GO" id="GO:0005886">
    <property type="term" value="C:plasma membrane"/>
    <property type="evidence" value="ECO:0007669"/>
    <property type="project" value="UniProtKB-SubCell"/>
</dbReference>
<dbReference type="InterPro" id="IPR025405">
    <property type="entry name" value="DUF4131"/>
</dbReference>
<proteinExistence type="predicted"/>
<dbReference type="RefSeq" id="WP_066043562.1">
    <property type="nucleotide sequence ID" value="NZ_AP013042.1"/>
</dbReference>
<feature type="transmembrane region" description="Helical" evidence="6">
    <location>
        <begin position="21"/>
        <end position="42"/>
    </location>
</feature>
<dbReference type="InterPro" id="IPR001279">
    <property type="entry name" value="Metallo-B-lactamas"/>
</dbReference>
<dbReference type="InterPro" id="IPR035681">
    <property type="entry name" value="ComA-like_MBL"/>
</dbReference>
<reference evidence="8 9" key="1">
    <citation type="journal article" date="2000" name="Mar. Ecol. Prog. Ser.">
        <title>Phylogenetic characterization of endosymbionts in three hydrothermal vent mussels: influence on host distributions.</title>
        <authorList>
            <person name="Fujiwara Y."/>
            <person name="Takai K."/>
            <person name="Uematsu K."/>
            <person name="Tsuchida S."/>
            <person name="Hunt J.C."/>
            <person name="Hashimoto J."/>
        </authorList>
    </citation>
    <scope>NUCLEOTIDE SEQUENCE [LARGE SCALE GENOMIC DNA]</scope>
    <source>
        <strain evidence="8 9">Myojin Knoll</strain>
    </source>
</reference>
<accession>A0A0P0UQV0</accession>
<evidence type="ECO:0000259" key="7">
    <source>
        <dbReference type="SMART" id="SM00849"/>
    </source>
</evidence>
<dbReference type="NCBIfam" id="TIGR00360">
    <property type="entry name" value="ComEC_N-term"/>
    <property type="match status" value="1"/>
</dbReference>
<keyword evidence="3 6" id="KW-0812">Transmembrane</keyword>
<keyword evidence="9" id="KW-1185">Reference proteome</keyword>
<feature type="transmembrane region" description="Helical" evidence="6">
    <location>
        <begin position="239"/>
        <end position="262"/>
    </location>
</feature>
<feature type="transmembrane region" description="Helical" evidence="6">
    <location>
        <begin position="274"/>
        <end position="295"/>
    </location>
</feature>
<name>A0A0P0UQV0_9GAMM</name>
<dbReference type="EMBL" id="AP013042">
    <property type="protein sequence ID" value="BAS67459.1"/>
    <property type="molecule type" value="Genomic_DNA"/>
</dbReference>
<dbReference type="Gene3D" id="3.60.15.10">
    <property type="entry name" value="Ribonuclease Z/Hydroxyacylglutathione hydrolase-like"/>
    <property type="match status" value="1"/>
</dbReference>
<feature type="transmembrane region" description="Helical" evidence="6">
    <location>
        <begin position="371"/>
        <end position="390"/>
    </location>
</feature>
<comment type="subcellular location">
    <subcellularLocation>
        <location evidence="1">Cell membrane</location>
        <topology evidence="1">Multi-pass membrane protein</topology>
    </subcellularLocation>
</comment>
<evidence type="ECO:0000256" key="1">
    <source>
        <dbReference type="ARBA" id="ARBA00004651"/>
    </source>
</evidence>
<dbReference type="SUPFAM" id="SSF56281">
    <property type="entry name" value="Metallo-hydrolase/oxidoreductase"/>
    <property type="match status" value="1"/>
</dbReference>
<protein>
    <submittedName>
        <fullName evidence="8">Competence protein ComEC</fullName>
    </submittedName>
</protein>
<sequence>MLIYALNFGFGILLFSLKNTLQITVFEWMVIFGIILAILTGFRRYKTLSLNLGIFLLGFAWMGIISTQVLNTQVDKKYLNKPILVTGEIIGLPEKSKHNIKFLFKSKSPFSGQLKLSWYSRKKVLLPDLQVGDTWQLLLKMKHNNGYQNLGGFDYEKWLFYKQIDATGYVKNSSFNQLIAPNKTIYSIDKIRQNIRQTLSPILIKQEFSGVLNALIIGDRSLITDKQWALFKATNTTHLSVISGLHIGLISGFIFLLVQFFWRRSMFLSLRIPAQIMGAYFGLLSAFLYALIAGFSIPTGRAFIMASVVFLSIILKRHHNVWQLYGVALLLVLIDNPMSIFSVGFWLSFYVVAVIIYGARQHQERSWAYRLVYMQLLISLSTLPLTIWFFSTGSIVSPIANLIAIPVFSFAIIPLSLIATLLAFSGLEYLATLVFSIANQALIYLASLLEQLQKFEFNQWHYTQTSMLDLALFIAGSLIAISPKGLRLRALSLPILGLLFLTPIQRIETNAFLLTTLDVGQGLANVVQTRNHVLLFDTGAKYRSGFNLGNSVITPYLHAKHIQRLDKVIISHGDNDHIGGFDNIYKNFEIGEILTSVPKKIKAKVTVCQTGQKWEWDGVSFEILNPDKKMGFKNNNASCVLKISNGRYSALLTGDIEKKAEYYLAHSHKEKIKSTILISPHHGSQSSSTQVFLEAVSPELITISSGFQNRFRHPSKKVMNRYQYNNIKVLQTNCSGQIDVLLGDKMRISEYRKNFMRYYFRQCE</sequence>
<evidence type="ECO:0000313" key="8">
    <source>
        <dbReference type="EMBL" id="BAS67459.1"/>
    </source>
</evidence>
<dbReference type="AlphaFoldDB" id="A0A0P0UQV0"/>
<dbReference type="STRING" id="1303921.BSEPE_0447"/>
<dbReference type="PANTHER" id="PTHR30619">
    <property type="entry name" value="DNA INTERNALIZATION/COMPETENCE PROTEIN COMEC/REC2"/>
    <property type="match status" value="1"/>
</dbReference>
<feature type="transmembrane region" description="Helical" evidence="6">
    <location>
        <begin position="461"/>
        <end position="481"/>
    </location>
</feature>
<dbReference type="Pfam" id="PF03772">
    <property type="entry name" value="Competence"/>
    <property type="match status" value="1"/>
</dbReference>
<dbReference type="Proteomes" id="UP000067399">
    <property type="component" value="Chromosome"/>
</dbReference>
<dbReference type="KEGG" id="ebh:BSEPE_0447"/>
<evidence type="ECO:0000256" key="6">
    <source>
        <dbReference type="SAM" id="Phobius"/>
    </source>
</evidence>
<keyword evidence="5 6" id="KW-0472">Membrane</keyword>
<dbReference type="OrthoDB" id="9761531at2"/>
<feature type="transmembrane region" description="Helical" evidence="6">
    <location>
        <begin position="402"/>
        <end position="422"/>
    </location>
</feature>
<gene>
    <name evidence="8" type="ORF">BSEPE_0447</name>
</gene>
<dbReference type="Pfam" id="PF00753">
    <property type="entry name" value="Lactamase_B"/>
    <property type="match status" value="1"/>
</dbReference>
<evidence type="ECO:0000256" key="5">
    <source>
        <dbReference type="ARBA" id="ARBA00023136"/>
    </source>
</evidence>
<dbReference type="NCBIfam" id="TIGR00361">
    <property type="entry name" value="ComEC_Rec2"/>
    <property type="match status" value="1"/>
</dbReference>
<feature type="domain" description="Metallo-beta-lactamase" evidence="7">
    <location>
        <begin position="521"/>
        <end position="707"/>
    </location>
</feature>
<dbReference type="InterPro" id="IPR004797">
    <property type="entry name" value="Competence_ComEC/Rec2"/>
</dbReference>
<dbReference type="SMART" id="SM00849">
    <property type="entry name" value="Lactamase_B"/>
    <property type="match status" value="1"/>
</dbReference>
<evidence type="ECO:0000256" key="3">
    <source>
        <dbReference type="ARBA" id="ARBA00022692"/>
    </source>
</evidence>
<feature type="transmembrane region" description="Helical" evidence="6">
    <location>
        <begin position="488"/>
        <end position="504"/>
    </location>
</feature>
<evidence type="ECO:0000313" key="9">
    <source>
        <dbReference type="Proteomes" id="UP000067399"/>
    </source>
</evidence>
<dbReference type="CDD" id="cd07731">
    <property type="entry name" value="ComA-like_MBL-fold"/>
    <property type="match status" value="1"/>
</dbReference>
<dbReference type="InterPro" id="IPR004477">
    <property type="entry name" value="ComEC_N"/>
</dbReference>
<dbReference type="GO" id="GO:0030420">
    <property type="term" value="P:establishment of competence for transformation"/>
    <property type="evidence" value="ECO:0007669"/>
    <property type="project" value="InterPro"/>
</dbReference>
<feature type="transmembrane region" description="Helical" evidence="6">
    <location>
        <begin position="48"/>
        <end position="70"/>
    </location>
</feature>
<evidence type="ECO:0000256" key="2">
    <source>
        <dbReference type="ARBA" id="ARBA00022475"/>
    </source>
</evidence>
<dbReference type="InterPro" id="IPR052159">
    <property type="entry name" value="Competence_DNA_uptake"/>
</dbReference>
<dbReference type="Pfam" id="PF13567">
    <property type="entry name" value="DUF4131"/>
    <property type="match status" value="1"/>
</dbReference>
<feature type="transmembrane region" description="Helical" evidence="6">
    <location>
        <begin position="429"/>
        <end position="449"/>
    </location>
</feature>
<dbReference type="PANTHER" id="PTHR30619:SF1">
    <property type="entry name" value="RECOMBINATION PROTEIN 2"/>
    <property type="match status" value="1"/>
</dbReference>
<feature type="transmembrane region" description="Helical" evidence="6">
    <location>
        <begin position="339"/>
        <end position="359"/>
    </location>
</feature>
<dbReference type="InterPro" id="IPR036866">
    <property type="entry name" value="RibonucZ/Hydroxyglut_hydro"/>
</dbReference>